<organism evidence="1 2">
    <name type="scientific">Ceratopteris richardii</name>
    <name type="common">Triangle waterfern</name>
    <dbReference type="NCBI Taxonomy" id="49495"/>
    <lineage>
        <taxon>Eukaryota</taxon>
        <taxon>Viridiplantae</taxon>
        <taxon>Streptophyta</taxon>
        <taxon>Embryophyta</taxon>
        <taxon>Tracheophyta</taxon>
        <taxon>Polypodiopsida</taxon>
        <taxon>Polypodiidae</taxon>
        <taxon>Polypodiales</taxon>
        <taxon>Pteridineae</taxon>
        <taxon>Pteridaceae</taxon>
        <taxon>Parkerioideae</taxon>
        <taxon>Ceratopteris</taxon>
    </lineage>
</organism>
<name>A0A8T2UV96_CERRI</name>
<proteinExistence type="predicted"/>
<comment type="caution">
    <text evidence="1">The sequence shown here is derived from an EMBL/GenBank/DDBJ whole genome shotgun (WGS) entry which is preliminary data.</text>
</comment>
<dbReference type="AlphaFoldDB" id="A0A8T2UV96"/>
<accession>A0A8T2UV96</accession>
<keyword evidence="2" id="KW-1185">Reference proteome</keyword>
<sequence length="33" mass="3698">MVPITSVRQCGACFKTLRRCNKPLKLVTIICTC</sequence>
<dbReference type="EMBL" id="CM035410">
    <property type="protein sequence ID" value="KAH7437806.1"/>
    <property type="molecule type" value="Genomic_DNA"/>
</dbReference>
<evidence type="ECO:0000313" key="2">
    <source>
        <dbReference type="Proteomes" id="UP000825935"/>
    </source>
</evidence>
<evidence type="ECO:0000313" key="1">
    <source>
        <dbReference type="EMBL" id="KAH7437806.1"/>
    </source>
</evidence>
<dbReference type="Proteomes" id="UP000825935">
    <property type="component" value="Chromosome 5"/>
</dbReference>
<reference evidence="1" key="1">
    <citation type="submission" date="2021-08" db="EMBL/GenBank/DDBJ databases">
        <title>WGS assembly of Ceratopteris richardii.</title>
        <authorList>
            <person name="Marchant D.B."/>
            <person name="Chen G."/>
            <person name="Jenkins J."/>
            <person name="Shu S."/>
            <person name="Leebens-Mack J."/>
            <person name="Grimwood J."/>
            <person name="Schmutz J."/>
            <person name="Soltis P."/>
            <person name="Soltis D."/>
            <person name="Chen Z.-H."/>
        </authorList>
    </citation>
    <scope>NUCLEOTIDE SEQUENCE</scope>
    <source>
        <strain evidence="1">Whitten #5841</strain>
        <tissue evidence="1">Leaf</tissue>
    </source>
</reference>
<gene>
    <name evidence="1" type="ORF">KP509_05G089900</name>
</gene>
<protein>
    <submittedName>
        <fullName evidence="1">Uncharacterized protein</fullName>
    </submittedName>
</protein>